<keyword evidence="2" id="KW-1185">Reference proteome</keyword>
<accession>A0A9P5UAH1</accession>
<dbReference type="AlphaFoldDB" id="A0A9P5UAH1"/>
<name>A0A9P5UAH1_9AGAR</name>
<sequence>MKQDHILAHLWSSKRLLHIWKRSSLKIWETLLPPPSITSLWDSPLSPNLFSPNYYFFVLASRFKNSNNIRIVCPNLPENWASDLKEDGWMATDTAMTVALTSAATKTEQQVFFEYGKDGSDLIEVCAPKNVVVVNNSVDLKNTFLGAVKRITAGMNTKDVLIIFIAAHDCGDIIIGTDTLLSKDELKEAMDTKNQRILLWSTSRYGEFWLEDVPWSGYVAEKPTKNLESLAALGANHCWGVRDLASSASTIRNELEGPYEANISANEETRSSLFFPCLTDDILGQFRLVGGPSNRLVPSPLSAPPARSSQKASDTMREIMHARTFEWPSEVDKDELIELATPLLDCEPMPTSCNLQRIRRNLLNKDSSPGDVQILWSIFKQHMALGAKRVHLAGASSGLIWEQLARAWDSSGRPSFSFEEFQSVITGVHISKSERIRTQYFLHGTYIRIIDLGEISEYSRESGLGKVTSLTGVIEAYQRAILFGDSEASRMWIVSDIYVDPKSGS</sequence>
<evidence type="ECO:0000313" key="1">
    <source>
        <dbReference type="EMBL" id="KAF9072004.1"/>
    </source>
</evidence>
<reference evidence="1" key="1">
    <citation type="submission" date="2020-11" db="EMBL/GenBank/DDBJ databases">
        <authorList>
            <consortium name="DOE Joint Genome Institute"/>
            <person name="Ahrendt S."/>
            <person name="Riley R."/>
            <person name="Andreopoulos W."/>
            <person name="Labutti K."/>
            <person name="Pangilinan J."/>
            <person name="Ruiz-Duenas F.J."/>
            <person name="Barrasa J.M."/>
            <person name="Sanchez-Garcia M."/>
            <person name="Camarero S."/>
            <person name="Miyauchi S."/>
            <person name="Serrano A."/>
            <person name="Linde D."/>
            <person name="Babiker R."/>
            <person name="Drula E."/>
            <person name="Ayuso-Fernandez I."/>
            <person name="Pacheco R."/>
            <person name="Padilla G."/>
            <person name="Ferreira P."/>
            <person name="Barriuso J."/>
            <person name="Kellner H."/>
            <person name="Castanera R."/>
            <person name="Alfaro M."/>
            <person name="Ramirez L."/>
            <person name="Pisabarro A.G."/>
            <person name="Kuo A."/>
            <person name="Tritt A."/>
            <person name="Lipzen A."/>
            <person name="He G."/>
            <person name="Yan M."/>
            <person name="Ng V."/>
            <person name="Cullen D."/>
            <person name="Martin F."/>
            <person name="Rosso M.-N."/>
            <person name="Henrissat B."/>
            <person name="Hibbett D."/>
            <person name="Martinez A.T."/>
            <person name="Grigoriev I.V."/>
        </authorList>
    </citation>
    <scope>NUCLEOTIDE SEQUENCE</scope>
    <source>
        <strain evidence="1">AH 40177</strain>
    </source>
</reference>
<proteinExistence type="predicted"/>
<comment type="caution">
    <text evidence="1">The sequence shown here is derived from an EMBL/GenBank/DDBJ whole genome shotgun (WGS) entry which is preliminary data.</text>
</comment>
<gene>
    <name evidence="1" type="ORF">BDP27DRAFT_1496629</name>
</gene>
<organism evidence="1 2">
    <name type="scientific">Rhodocollybia butyracea</name>
    <dbReference type="NCBI Taxonomy" id="206335"/>
    <lineage>
        <taxon>Eukaryota</taxon>
        <taxon>Fungi</taxon>
        <taxon>Dikarya</taxon>
        <taxon>Basidiomycota</taxon>
        <taxon>Agaricomycotina</taxon>
        <taxon>Agaricomycetes</taxon>
        <taxon>Agaricomycetidae</taxon>
        <taxon>Agaricales</taxon>
        <taxon>Marasmiineae</taxon>
        <taxon>Omphalotaceae</taxon>
        <taxon>Rhodocollybia</taxon>
    </lineage>
</organism>
<evidence type="ECO:0000313" key="2">
    <source>
        <dbReference type="Proteomes" id="UP000772434"/>
    </source>
</evidence>
<dbReference type="OrthoDB" id="2884401at2759"/>
<dbReference type="EMBL" id="JADNRY010000028">
    <property type="protein sequence ID" value="KAF9072004.1"/>
    <property type="molecule type" value="Genomic_DNA"/>
</dbReference>
<protein>
    <submittedName>
        <fullName evidence="1">Uncharacterized protein</fullName>
    </submittedName>
</protein>
<dbReference type="Proteomes" id="UP000772434">
    <property type="component" value="Unassembled WGS sequence"/>
</dbReference>